<organism evidence="6 7">
    <name type="scientific">Meganyctiphanes norvegica</name>
    <name type="common">Northern krill</name>
    <name type="synonym">Thysanopoda norvegica</name>
    <dbReference type="NCBI Taxonomy" id="48144"/>
    <lineage>
        <taxon>Eukaryota</taxon>
        <taxon>Metazoa</taxon>
        <taxon>Ecdysozoa</taxon>
        <taxon>Arthropoda</taxon>
        <taxon>Crustacea</taxon>
        <taxon>Multicrustacea</taxon>
        <taxon>Malacostraca</taxon>
        <taxon>Eumalacostraca</taxon>
        <taxon>Eucarida</taxon>
        <taxon>Euphausiacea</taxon>
        <taxon>Euphausiidae</taxon>
        <taxon>Meganyctiphanes</taxon>
    </lineage>
</organism>
<evidence type="ECO:0000256" key="3">
    <source>
        <dbReference type="ARBA" id="ARBA00022801"/>
    </source>
</evidence>
<dbReference type="EMBL" id="CAXKWB010008042">
    <property type="protein sequence ID" value="CAL4089430.1"/>
    <property type="molecule type" value="Genomic_DNA"/>
</dbReference>
<dbReference type="AlphaFoldDB" id="A0AAV2QNC6"/>
<keyword evidence="4" id="KW-0788">Thiol protease</keyword>
<keyword evidence="2" id="KW-0645">Protease</keyword>
<dbReference type="GO" id="GO:0019784">
    <property type="term" value="F:deNEDDylase activity"/>
    <property type="evidence" value="ECO:0007669"/>
    <property type="project" value="InterPro"/>
</dbReference>
<dbReference type="GO" id="GO:0000338">
    <property type="term" value="P:protein deneddylation"/>
    <property type="evidence" value="ECO:0007669"/>
    <property type="project" value="TreeGrafter"/>
</dbReference>
<evidence type="ECO:0000256" key="4">
    <source>
        <dbReference type="ARBA" id="ARBA00022807"/>
    </source>
</evidence>
<sequence length="123" mass="14269">TTTQLLKIGDTKDLNYTLDSLEAWWKEYIIMPLNDNNSANKEGGSHWSLLVYSKHDDKWYHFDSKQGSNIKHARRLVSRVNSYLSDKTQPTLVETSCTQQNNNYDCGAYTMVYAQMATRRIIL</sequence>
<dbReference type="GO" id="GO:0008234">
    <property type="term" value="F:cysteine-type peptidase activity"/>
    <property type="evidence" value="ECO:0007669"/>
    <property type="project" value="UniProtKB-KW"/>
</dbReference>
<dbReference type="Proteomes" id="UP001497623">
    <property type="component" value="Unassembled WGS sequence"/>
</dbReference>
<feature type="non-terminal residue" evidence="6">
    <location>
        <position position="123"/>
    </location>
</feature>
<accession>A0AAV2QNC6</accession>
<proteinExistence type="inferred from homology"/>
<dbReference type="GO" id="GO:0006508">
    <property type="term" value="P:proteolysis"/>
    <property type="evidence" value="ECO:0007669"/>
    <property type="project" value="UniProtKB-KW"/>
</dbReference>
<gene>
    <name evidence="6" type="ORF">MNOR_LOCUS13803</name>
</gene>
<keyword evidence="3" id="KW-0378">Hydrolase</keyword>
<evidence type="ECO:0000313" key="6">
    <source>
        <dbReference type="EMBL" id="CAL4089430.1"/>
    </source>
</evidence>
<evidence type="ECO:0000256" key="1">
    <source>
        <dbReference type="ARBA" id="ARBA00005234"/>
    </source>
</evidence>
<feature type="domain" description="Ubiquitin-like protease family profile" evidence="5">
    <location>
        <begin position="1"/>
        <end position="117"/>
    </location>
</feature>
<reference evidence="6 7" key="1">
    <citation type="submission" date="2024-05" db="EMBL/GenBank/DDBJ databases">
        <authorList>
            <person name="Wallberg A."/>
        </authorList>
    </citation>
    <scope>NUCLEOTIDE SEQUENCE [LARGE SCALE GENOMIC DNA]</scope>
</reference>
<dbReference type="InterPro" id="IPR003653">
    <property type="entry name" value="Peptidase_C48_C"/>
</dbReference>
<dbReference type="Pfam" id="PF02902">
    <property type="entry name" value="Peptidase_C48"/>
    <property type="match status" value="1"/>
</dbReference>
<evidence type="ECO:0000259" key="5">
    <source>
        <dbReference type="PROSITE" id="PS50600"/>
    </source>
</evidence>
<dbReference type="InterPro" id="IPR038765">
    <property type="entry name" value="Papain-like_cys_pep_sf"/>
</dbReference>
<name>A0AAV2QNC6_MEGNR</name>
<comment type="similarity">
    <text evidence="1">Belongs to the peptidase C48 family.</text>
</comment>
<comment type="caution">
    <text evidence="6">The sequence shown here is derived from an EMBL/GenBank/DDBJ whole genome shotgun (WGS) entry which is preliminary data.</text>
</comment>
<dbReference type="PROSITE" id="PS50600">
    <property type="entry name" value="ULP_PROTEASE"/>
    <property type="match status" value="1"/>
</dbReference>
<dbReference type="PANTHER" id="PTHR46468">
    <property type="entry name" value="SENTRIN-SPECIFIC PROTEASE 8"/>
    <property type="match status" value="1"/>
</dbReference>
<dbReference type="SUPFAM" id="SSF54001">
    <property type="entry name" value="Cysteine proteinases"/>
    <property type="match status" value="1"/>
</dbReference>
<dbReference type="Gene3D" id="3.40.395.10">
    <property type="entry name" value="Adenoviral Proteinase, Chain A"/>
    <property type="match status" value="1"/>
</dbReference>
<keyword evidence="7" id="KW-1185">Reference proteome</keyword>
<protein>
    <recommendedName>
        <fullName evidence="5">Ubiquitin-like protease family profile domain-containing protein</fullName>
    </recommendedName>
</protein>
<evidence type="ECO:0000256" key="2">
    <source>
        <dbReference type="ARBA" id="ARBA00022670"/>
    </source>
</evidence>
<dbReference type="PANTHER" id="PTHR46468:SF1">
    <property type="entry name" value="SENTRIN-SPECIFIC PROTEASE 8"/>
    <property type="match status" value="1"/>
</dbReference>
<feature type="non-terminal residue" evidence="6">
    <location>
        <position position="1"/>
    </location>
</feature>
<dbReference type="InterPro" id="IPR044613">
    <property type="entry name" value="Nep1/2-like"/>
</dbReference>
<evidence type="ECO:0000313" key="7">
    <source>
        <dbReference type="Proteomes" id="UP001497623"/>
    </source>
</evidence>